<dbReference type="Proteomes" id="UP001454036">
    <property type="component" value="Unassembled WGS sequence"/>
</dbReference>
<organism evidence="2 3">
    <name type="scientific">Lithospermum erythrorhizon</name>
    <name type="common">Purple gromwell</name>
    <name type="synonym">Lithospermum officinale var. erythrorhizon</name>
    <dbReference type="NCBI Taxonomy" id="34254"/>
    <lineage>
        <taxon>Eukaryota</taxon>
        <taxon>Viridiplantae</taxon>
        <taxon>Streptophyta</taxon>
        <taxon>Embryophyta</taxon>
        <taxon>Tracheophyta</taxon>
        <taxon>Spermatophyta</taxon>
        <taxon>Magnoliopsida</taxon>
        <taxon>eudicotyledons</taxon>
        <taxon>Gunneridae</taxon>
        <taxon>Pentapetalae</taxon>
        <taxon>asterids</taxon>
        <taxon>lamiids</taxon>
        <taxon>Boraginales</taxon>
        <taxon>Boraginaceae</taxon>
        <taxon>Boraginoideae</taxon>
        <taxon>Lithospermeae</taxon>
        <taxon>Lithospermum</taxon>
    </lineage>
</organism>
<dbReference type="AlphaFoldDB" id="A0AAV3REN6"/>
<dbReference type="Pfam" id="PF03101">
    <property type="entry name" value="FAR1"/>
    <property type="match status" value="1"/>
</dbReference>
<proteinExistence type="predicted"/>
<dbReference type="InterPro" id="IPR004330">
    <property type="entry name" value="FAR1_DNA_bnd_dom"/>
</dbReference>
<reference evidence="2 3" key="1">
    <citation type="submission" date="2024-01" db="EMBL/GenBank/DDBJ databases">
        <title>The complete chloroplast genome sequence of Lithospermum erythrorhizon: insights into the phylogenetic relationship among Boraginaceae species and the maternal lineages of purple gromwells.</title>
        <authorList>
            <person name="Okada T."/>
            <person name="Watanabe K."/>
        </authorList>
    </citation>
    <scope>NUCLEOTIDE SEQUENCE [LARGE SCALE GENOMIC DNA]</scope>
</reference>
<name>A0AAV3REN6_LITER</name>
<evidence type="ECO:0000313" key="3">
    <source>
        <dbReference type="Proteomes" id="UP001454036"/>
    </source>
</evidence>
<evidence type="ECO:0000313" key="2">
    <source>
        <dbReference type="EMBL" id="GAA0174330.1"/>
    </source>
</evidence>
<gene>
    <name evidence="2" type="ORF">LIER_27745</name>
</gene>
<sequence>MIKKSCIYRNSANKKIEFPNYVNMMCHKQSFKAPSKVVVGAISNKKVRRRLNTRTYCKAQMQVKMDIVKGMYVIMKWTYDHNHELIDSEMRHFSGWTLLKILYIACSLYICRYLELCESPSSLTCCFDFFAMTTG</sequence>
<protein>
    <recommendedName>
        <fullName evidence="1">FAR1 domain-containing protein</fullName>
    </recommendedName>
</protein>
<accession>A0AAV3REN6</accession>
<comment type="caution">
    <text evidence="2">The sequence shown here is derived from an EMBL/GenBank/DDBJ whole genome shotgun (WGS) entry which is preliminary data.</text>
</comment>
<evidence type="ECO:0000259" key="1">
    <source>
        <dbReference type="Pfam" id="PF03101"/>
    </source>
</evidence>
<keyword evidence="3" id="KW-1185">Reference proteome</keyword>
<feature type="domain" description="FAR1" evidence="1">
    <location>
        <begin position="22"/>
        <end position="86"/>
    </location>
</feature>
<dbReference type="EMBL" id="BAABME010009029">
    <property type="protein sequence ID" value="GAA0174330.1"/>
    <property type="molecule type" value="Genomic_DNA"/>
</dbReference>